<dbReference type="PRINTS" id="PR00038">
    <property type="entry name" value="HTHLUXR"/>
</dbReference>
<feature type="domain" description="HTH luxR-type" evidence="6">
    <location>
        <begin position="144"/>
        <end position="209"/>
    </location>
</feature>
<sequence length="211" mass="23628">MSISKISVVIVDDHSIVIEGLKSLLEHGHNLDITAHFTMGKPAFEFIGKERPDVILLDINLPDINGIDLCRQIKEAVPETKILALSNYTERNIIMQMLQSGANGYMLKNISGQGLLNGIAAVQNGEIYFSREINEIIGNPSRFELKEVPRLTKREKQVLALVAEGKTTTEIADILHVSPLTIETHRRNLHYKFQVRNVAELVMAATKCQFL</sequence>
<organism evidence="8 9">
    <name type="scientific">Sinomicrobium pectinilyticum</name>
    <dbReference type="NCBI Taxonomy" id="1084421"/>
    <lineage>
        <taxon>Bacteria</taxon>
        <taxon>Pseudomonadati</taxon>
        <taxon>Bacteroidota</taxon>
        <taxon>Flavobacteriia</taxon>
        <taxon>Flavobacteriales</taxon>
        <taxon>Flavobacteriaceae</taxon>
        <taxon>Sinomicrobium</taxon>
    </lineage>
</organism>
<dbReference type="GO" id="GO:0000160">
    <property type="term" value="P:phosphorelay signal transduction system"/>
    <property type="evidence" value="ECO:0007669"/>
    <property type="project" value="InterPro"/>
</dbReference>
<dbReference type="InterPro" id="IPR016032">
    <property type="entry name" value="Sig_transdc_resp-reg_C-effctor"/>
</dbReference>
<proteinExistence type="predicted"/>
<keyword evidence="4" id="KW-0804">Transcription</keyword>
<comment type="caution">
    <text evidence="8">The sequence shown here is derived from an EMBL/GenBank/DDBJ whole genome shotgun (WGS) entry which is preliminary data.</text>
</comment>
<keyword evidence="2" id="KW-0805">Transcription regulation</keyword>
<gene>
    <name evidence="8" type="ORF">ED312_15975</name>
</gene>
<evidence type="ECO:0000256" key="3">
    <source>
        <dbReference type="ARBA" id="ARBA00023125"/>
    </source>
</evidence>
<evidence type="ECO:0000313" key="9">
    <source>
        <dbReference type="Proteomes" id="UP000267469"/>
    </source>
</evidence>
<dbReference type="Proteomes" id="UP000267469">
    <property type="component" value="Unassembled WGS sequence"/>
</dbReference>
<dbReference type="Pfam" id="PF00196">
    <property type="entry name" value="GerE"/>
    <property type="match status" value="1"/>
</dbReference>
<dbReference type="InterPro" id="IPR058245">
    <property type="entry name" value="NreC/VraR/RcsB-like_REC"/>
</dbReference>
<reference evidence="8 9" key="1">
    <citation type="submission" date="2018-10" db="EMBL/GenBank/DDBJ databases">
        <title>Sinomicrobium pectinilyticum sp. nov., a pectinase-producing bacterium isolated from alkaline and saline soil, and emended description of the genus Sinomicrobium.</title>
        <authorList>
            <person name="Cheng B."/>
            <person name="Li C."/>
            <person name="Lai Q."/>
            <person name="Du M."/>
            <person name="Shao Z."/>
            <person name="Xu P."/>
            <person name="Yang C."/>
        </authorList>
    </citation>
    <scope>NUCLEOTIDE SEQUENCE [LARGE SCALE GENOMIC DNA]</scope>
    <source>
        <strain evidence="8 9">5DNS001</strain>
    </source>
</reference>
<dbReference type="CDD" id="cd17535">
    <property type="entry name" value="REC_NarL-like"/>
    <property type="match status" value="1"/>
</dbReference>
<dbReference type="OrthoDB" id="9797341at2"/>
<evidence type="ECO:0000259" key="7">
    <source>
        <dbReference type="PROSITE" id="PS50110"/>
    </source>
</evidence>
<dbReference type="GO" id="GO:0006355">
    <property type="term" value="P:regulation of DNA-templated transcription"/>
    <property type="evidence" value="ECO:0007669"/>
    <property type="project" value="InterPro"/>
</dbReference>
<dbReference type="InterPro" id="IPR001789">
    <property type="entry name" value="Sig_transdc_resp-reg_receiver"/>
</dbReference>
<dbReference type="Gene3D" id="3.40.50.2300">
    <property type="match status" value="1"/>
</dbReference>
<evidence type="ECO:0000256" key="4">
    <source>
        <dbReference type="ARBA" id="ARBA00023163"/>
    </source>
</evidence>
<dbReference type="PANTHER" id="PTHR43214:SF41">
    <property type="entry name" value="NITRATE_NITRITE RESPONSE REGULATOR PROTEIN NARP"/>
    <property type="match status" value="1"/>
</dbReference>
<dbReference type="AlphaFoldDB" id="A0A3N0E504"/>
<name>A0A3N0E504_SINP1</name>
<dbReference type="Pfam" id="PF00072">
    <property type="entry name" value="Response_reg"/>
    <property type="match status" value="1"/>
</dbReference>
<dbReference type="PROSITE" id="PS00622">
    <property type="entry name" value="HTH_LUXR_1"/>
    <property type="match status" value="1"/>
</dbReference>
<evidence type="ECO:0000256" key="2">
    <source>
        <dbReference type="ARBA" id="ARBA00023015"/>
    </source>
</evidence>
<dbReference type="RefSeq" id="WP_123217024.1">
    <property type="nucleotide sequence ID" value="NZ_RJTM01000108.1"/>
</dbReference>
<feature type="modified residue" description="4-aspartylphosphate" evidence="5">
    <location>
        <position position="58"/>
    </location>
</feature>
<dbReference type="GO" id="GO:0003677">
    <property type="term" value="F:DNA binding"/>
    <property type="evidence" value="ECO:0007669"/>
    <property type="project" value="UniProtKB-KW"/>
</dbReference>
<evidence type="ECO:0000259" key="6">
    <source>
        <dbReference type="PROSITE" id="PS50043"/>
    </source>
</evidence>
<evidence type="ECO:0000313" key="8">
    <source>
        <dbReference type="EMBL" id="RNL82908.1"/>
    </source>
</evidence>
<keyword evidence="3 8" id="KW-0238">DNA-binding</keyword>
<dbReference type="InterPro" id="IPR000792">
    <property type="entry name" value="Tscrpt_reg_LuxR_C"/>
</dbReference>
<evidence type="ECO:0000256" key="5">
    <source>
        <dbReference type="PROSITE-ProRule" id="PRU00169"/>
    </source>
</evidence>
<keyword evidence="1 5" id="KW-0597">Phosphoprotein</keyword>
<dbReference type="SMART" id="SM00421">
    <property type="entry name" value="HTH_LUXR"/>
    <property type="match status" value="1"/>
</dbReference>
<feature type="domain" description="Response regulatory" evidence="7">
    <location>
        <begin position="7"/>
        <end position="123"/>
    </location>
</feature>
<dbReference type="SMART" id="SM00448">
    <property type="entry name" value="REC"/>
    <property type="match status" value="1"/>
</dbReference>
<dbReference type="PROSITE" id="PS50043">
    <property type="entry name" value="HTH_LUXR_2"/>
    <property type="match status" value="1"/>
</dbReference>
<dbReference type="PANTHER" id="PTHR43214">
    <property type="entry name" value="TWO-COMPONENT RESPONSE REGULATOR"/>
    <property type="match status" value="1"/>
</dbReference>
<accession>A0A3N0E504</accession>
<dbReference type="InterPro" id="IPR039420">
    <property type="entry name" value="WalR-like"/>
</dbReference>
<keyword evidence="9" id="KW-1185">Reference proteome</keyword>
<dbReference type="SUPFAM" id="SSF52172">
    <property type="entry name" value="CheY-like"/>
    <property type="match status" value="1"/>
</dbReference>
<dbReference type="CDD" id="cd06170">
    <property type="entry name" value="LuxR_C_like"/>
    <property type="match status" value="1"/>
</dbReference>
<dbReference type="SUPFAM" id="SSF46894">
    <property type="entry name" value="C-terminal effector domain of the bipartite response regulators"/>
    <property type="match status" value="1"/>
</dbReference>
<protein>
    <submittedName>
        <fullName evidence="8">DNA-binding response regulator</fullName>
    </submittedName>
</protein>
<dbReference type="PROSITE" id="PS50110">
    <property type="entry name" value="RESPONSE_REGULATORY"/>
    <property type="match status" value="1"/>
</dbReference>
<dbReference type="InterPro" id="IPR011006">
    <property type="entry name" value="CheY-like_superfamily"/>
</dbReference>
<evidence type="ECO:0000256" key="1">
    <source>
        <dbReference type="ARBA" id="ARBA00022553"/>
    </source>
</evidence>
<dbReference type="EMBL" id="RJTM01000108">
    <property type="protein sequence ID" value="RNL82908.1"/>
    <property type="molecule type" value="Genomic_DNA"/>
</dbReference>